<dbReference type="InterPro" id="IPR036388">
    <property type="entry name" value="WH-like_DNA-bd_sf"/>
</dbReference>
<dbReference type="EMBL" id="WSZI01000014">
    <property type="protein sequence ID" value="MWN21469.1"/>
    <property type="molecule type" value="Genomic_DNA"/>
</dbReference>
<evidence type="ECO:0000256" key="3">
    <source>
        <dbReference type="ARBA" id="ARBA00009695"/>
    </source>
</evidence>
<dbReference type="AlphaFoldDB" id="A0A6L7AE03"/>
<comment type="similarity">
    <text evidence="3">Belongs to the RecX family.</text>
</comment>
<dbReference type="InterPro" id="IPR053924">
    <property type="entry name" value="RecX_HTH_2nd"/>
</dbReference>
<evidence type="ECO:0000313" key="10">
    <source>
        <dbReference type="Proteomes" id="UP000478636"/>
    </source>
</evidence>
<feature type="domain" description="RecX third three-helical" evidence="7">
    <location>
        <begin position="9"/>
        <end position="55"/>
    </location>
</feature>
<dbReference type="InterPro" id="IPR053926">
    <property type="entry name" value="RecX_HTH_1st"/>
</dbReference>
<organism evidence="9 10">
    <name type="scientific">Leuconostoc lactis</name>
    <dbReference type="NCBI Taxonomy" id="1246"/>
    <lineage>
        <taxon>Bacteria</taxon>
        <taxon>Bacillati</taxon>
        <taxon>Bacillota</taxon>
        <taxon>Bacilli</taxon>
        <taxon>Lactobacillales</taxon>
        <taxon>Lactobacillaceae</taxon>
        <taxon>Leuconostoc</taxon>
    </lineage>
</organism>
<proteinExistence type="inferred from homology"/>
<dbReference type="Pfam" id="PF02631">
    <property type="entry name" value="RecX_HTH2"/>
    <property type="match status" value="1"/>
</dbReference>
<dbReference type="PANTHER" id="PTHR33602:SF1">
    <property type="entry name" value="REGULATORY PROTEIN RECX FAMILY PROTEIN"/>
    <property type="match status" value="1"/>
</dbReference>
<dbReference type="Pfam" id="PF21981">
    <property type="entry name" value="RecX_HTH3"/>
    <property type="match status" value="1"/>
</dbReference>
<evidence type="ECO:0000256" key="1">
    <source>
        <dbReference type="ARBA" id="ARBA00003529"/>
    </source>
</evidence>
<dbReference type="InterPro" id="IPR053925">
    <property type="entry name" value="RecX_HTH_3rd"/>
</dbReference>
<accession>A0A6L7AE03</accession>
<evidence type="ECO:0000259" key="8">
    <source>
        <dbReference type="Pfam" id="PF21982"/>
    </source>
</evidence>
<keyword evidence="5" id="KW-0963">Cytoplasm</keyword>
<comment type="caution">
    <text evidence="9">The sequence shown here is derived from an EMBL/GenBank/DDBJ whole genome shotgun (WGS) entry which is preliminary data.</text>
</comment>
<gene>
    <name evidence="9" type="ORF">GQS40_08700</name>
</gene>
<dbReference type="InterPro" id="IPR003783">
    <property type="entry name" value="Regulatory_RecX"/>
</dbReference>
<feature type="domain" description="RecX first three-helical" evidence="8">
    <location>
        <begin position="179"/>
        <end position="206"/>
    </location>
</feature>
<dbReference type="PANTHER" id="PTHR33602">
    <property type="entry name" value="REGULATORY PROTEIN RECX FAMILY PROTEIN"/>
    <property type="match status" value="1"/>
</dbReference>
<comment type="function">
    <text evidence="1">Modulates RecA activity.</text>
</comment>
<evidence type="ECO:0000256" key="5">
    <source>
        <dbReference type="ARBA" id="ARBA00022490"/>
    </source>
</evidence>
<dbReference type="GO" id="GO:0005737">
    <property type="term" value="C:cytoplasm"/>
    <property type="evidence" value="ECO:0007669"/>
    <property type="project" value="UniProtKB-SubCell"/>
</dbReference>
<evidence type="ECO:0000259" key="7">
    <source>
        <dbReference type="Pfam" id="PF21981"/>
    </source>
</evidence>
<dbReference type="Pfam" id="PF21982">
    <property type="entry name" value="RecX_HTH1"/>
    <property type="match status" value="1"/>
</dbReference>
<evidence type="ECO:0000313" key="9">
    <source>
        <dbReference type="EMBL" id="MWN21469.1"/>
    </source>
</evidence>
<dbReference type="Gene3D" id="1.10.10.10">
    <property type="entry name" value="Winged helix-like DNA-binding domain superfamily/Winged helix DNA-binding domain"/>
    <property type="match status" value="3"/>
</dbReference>
<evidence type="ECO:0000259" key="6">
    <source>
        <dbReference type="Pfam" id="PF02631"/>
    </source>
</evidence>
<name>A0A6L7AE03_LEULA</name>
<protein>
    <recommendedName>
        <fullName evidence="4">Regulatory protein RecX</fullName>
    </recommendedName>
</protein>
<dbReference type="GO" id="GO:0006282">
    <property type="term" value="P:regulation of DNA repair"/>
    <property type="evidence" value="ECO:0007669"/>
    <property type="project" value="InterPro"/>
</dbReference>
<sequence>MALSYTTAEQLAVGEQLALKLAQRYQREATRAKQQKIVQALVQKGFSFDIAQTVVAQIDFANDEDTERASDQQVTETIQDAVLARLKELGYVDDFNYAKHYVATKKRLSPKGPVAISLALQQAGVPASAITQALAIDLDNVFAFGVAESVLIKYGLAKGRELDDALIAQIKYDDAIAKALNTALNYLGHALRTEKQIRQKLLCQGYCVLYKA</sequence>
<evidence type="ECO:0000256" key="2">
    <source>
        <dbReference type="ARBA" id="ARBA00004496"/>
    </source>
</evidence>
<reference evidence="9 10" key="1">
    <citation type="submission" date="2019-12" db="EMBL/GenBank/DDBJ databases">
        <title>Complete genome sequence of Leuconostoc lactis strain AVN1 provides insights into metabolic potential.</title>
        <authorList>
            <person name="Besrour N."/>
            <person name="Najjari A."/>
            <person name="Fhoula I."/>
            <person name="Jaballah S."/>
            <person name="Klibi N."/>
            <person name="Ouzari H.I."/>
        </authorList>
    </citation>
    <scope>NUCLEOTIDE SEQUENCE [LARGE SCALE GENOMIC DNA]</scope>
    <source>
        <strain evidence="9 10">AVN1</strain>
    </source>
</reference>
<comment type="subcellular location">
    <subcellularLocation>
        <location evidence="2">Cytoplasm</location>
    </subcellularLocation>
</comment>
<dbReference type="Proteomes" id="UP000478636">
    <property type="component" value="Unassembled WGS sequence"/>
</dbReference>
<feature type="domain" description="RecX second three-helical" evidence="6">
    <location>
        <begin position="93"/>
        <end position="134"/>
    </location>
</feature>
<evidence type="ECO:0000256" key="4">
    <source>
        <dbReference type="ARBA" id="ARBA00018111"/>
    </source>
</evidence>